<name>A0ABY4DW46_9NEIS</name>
<dbReference type="RefSeq" id="WP_244787005.1">
    <property type="nucleotide sequence ID" value="NZ_CP091508.1"/>
</dbReference>
<evidence type="ECO:0000256" key="1">
    <source>
        <dbReference type="SAM" id="SignalP"/>
    </source>
</evidence>
<evidence type="ECO:0008006" key="4">
    <source>
        <dbReference type="Google" id="ProtNLM"/>
    </source>
</evidence>
<evidence type="ECO:0000313" key="2">
    <source>
        <dbReference type="EMBL" id="UOO82875.1"/>
    </source>
</evidence>
<feature type="chain" id="PRO_5047272342" description="Lipoprotein" evidence="1">
    <location>
        <begin position="19"/>
        <end position="120"/>
    </location>
</feature>
<evidence type="ECO:0000313" key="3">
    <source>
        <dbReference type="Proteomes" id="UP000829817"/>
    </source>
</evidence>
<protein>
    <recommendedName>
        <fullName evidence="4">Lipoprotein</fullName>
    </recommendedName>
</protein>
<organism evidence="2 3">
    <name type="scientific">Uruburuella testudinis</name>
    <dbReference type="NCBI Taxonomy" id="1282863"/>
    <lineage>
        <taxon>Bacteria</taxon>
        <taxon>Pseudomonadati</taxon>
        <taxon>Pseudomonadota</taxon>
        <taxon>Betaproteobacteria</taxon>
        <taxon>Neisseriales</taxon>
        <taxon>Neisseriaceae</taxon>
        <taxon>Uruburuella</taxon>
    </lineage>
</organism>
<proteinExistence type="predicted"/>
<reference evidence="2 3" key="1">
    <citation type="journal article" date="2022" name="Res Sq">
        <title>Evolution of multicellular longitudinally dividing oral cavity symbionts (Neisseriaceae).</title>
        <authorList>
            <person name="Nyongesa S."/>
            <person name="Weber P."/>
            <person name="Bernet E."/>
            <person name="Pullido F."/>
            <person name="Nieckarz M."/>
            <person name="Delaby M."/>
            <person name="Nieves C."/>
            <person name="Viehboeck T."/>
            <person name="Krause N."/>
            <person name="Rivera-Millot A."/>
            <person name="Nakamura A."/>
            <person name="Vischer N."/>
            <person name="VanNieuwenhze M."/>
            <person name="Brun Y."/>
            <person name="Cava F."/>
            <person name="Bulgheresi S."/>
            <person name="Veyrier F."/>
        </authorList>
    </citation>
    <scope>NUCLEOTIDE SEQUENCE [LARGE SCALE GENOMIC DNA]</scope>
    <source>
        <strain evidence="2 3">CCUG 63373m</strain>
    </source>
</reference>
<dbReference type="EMBL" id="CP091508">
    <property type="protein sequence ID" value="UOO82875.1"/>
    <property type="molecule type" value="Genomic_DNA"/>
</dbReference>
<accession>A0ABY4DW46</accession>
<sequence length="120" mass="12823">MKKILLTAAAVLALGACGTGGGSFDTGLGMGNSLVKAAVDNQCRTELNNRNEWRLAMLTQSAQQQQVWEDKICGCVSEEAPNQMTATELMQVVSPSTRTQALANVTAKTVSACVKRLYTR</sequence>
<dbReference type="PROSITE" id="PS51257">
    <property type="entry name" value="PROKAR_LIPOPROTEIN"/>
    <property type="match status" value="1"/>
</dbReference>
<feature type="signal peptide" evidence="1">
    <location>
        <begin position="1"/>
        <end position="18"/>
    </location>
</feature>
<keyword evidence="3" id="KW-1185">Reference proteome</keyword>
<keyword evidence="1" id="KW-0732">Signal</keyword>
<gene>
    <name evidence="2" type="ORF">LVJ83_05285</name>
</gene>
<dbReference type="Proteomes" id="UP000829817">
    <property type="component" value="Chromosome"/>
</dbReference>